<dbReference type="Pfam" id="PF11640">
    <property type="entry name" value="TAN"/>
    <property type="match status" value="1"/>
</dbReference>
<dbReference type="PROSITE" id="PS00916">
    <property type="entry name" value="PI3_4_KINASE_2"/>
    <property type="match status" value="1"/>
</dbReference>
<evidence type="ECO:0000259" key="14">
    <source>
        <dbReference type="PROSITE" id="PS50290"/>
    </source>
</evidence>
<proteinExistence type="inferred from homology"/>
<evidence type="ECO:0000256" key="1">
    <source>
        <dbReference type="ARBA" id="ARBA00004123"/>
    </source>
</evidence>
<comment type="subcellular location">
    <subcellularLocation>
        <location evidence="1 13">Nucleus</location>
    </subcellularLocation>
</comment>
<dbReference type="PROSITE" id="PS00915">
    <property type="entry name" value="PI3_4_KINASE_1"/>
    <property type="match status" value="1"/>
</dbReference>
<evidence type="ECO:0000256" key="11">
    <source>
        <dbReference type="ARBA" id="ARBA00047899"/>
    </source>
</evidence>
<dbReference type="EC" id="2.7.11.1" evidence="13"/>
<evidence type="ECO:0000259" key="16">
    <source>
        <dbReference type="PROSITE" id="PS51190"/>
    </source>
</evidence>
<keyword evidence="19" id="KW-1185">Reference proteome</keyword>
<dbReference type="InterPro" id="IPR011009">
    <property type="entry name" value="Kinase-like_dom_sf"/>
</dbReference>
<protein>
    <recommendedName>
        <fullName evidence="13">non-specific serine/threonine protein kinase</fullName>
        <ecNumber evidence="13">2.7.11.1</ecNumber>
    </recommendedName>
</protein>
<dbReference type="InterPro" id="IPR044107">
    <property type="entry name" value="PIKKc_ATM"/>
</dbReference>
<dbReference type="PANTHER" id="PTHR37079:SF4">
    <property type="entry name" value="SERINE_THREONINE-PROTEIN KINASE ATM"/>
    <property type="match status" value="1"/>
</dbReference>
<evidence type="ECO:0000256" key="9">
    <source>
        <dbReference type="ARBA" id="ARBA00023242"/>
    </source>
</evidence>
<reference evidence="17" key="1">
    <citation type="submission" date="2015-10" db="EMBL/GenBank/DDBJ databases">
        <title>Daphnia magna gene sets from two clonal populations assembled and annotated with EvidentialGene.</title>
        <authorList>
            <person name="Gilbert D."/>
            <person name="Podicheti R."/>
            <person name="Orsini L."/>
            <person name="Colbourne J."/>
            <person name="Pfrender M."/>
        </authorList>
    </citation>
    <scope>NUCLEOTIDE SEQUENCE</scope>
</reference>
<dbReference type="SMART" id="SM00146">
    <property type="entry name" value="PI3Kc"/>
    <property type="match status" value="1"/>
</dbReference>
<evidence type="ECO:0000256" key="13">
    <source>
        <dbReference type="RuleBase" id="RU365027"/>
    </source>
</evidence>
<evidence type="ECO:0000256" key="4">
    <source>
        <dbReference type="ARBA" id="ARBA00022679"/>
    </source>
</evidence>
<keyword evidence="9 13" id="KW-0539">Nucleus</keyword>
<evidence type="ECO:0000313" key="17">
    <source>
        <dbReference type="EMBL" id="JAJ13095.1"/>
    </source>
</evidence>
<dbReference type="GO" id="GO:0005524">
    <property type="term" value="F:ATP binding"/>
    <property type="evidence" value="ECO:0007669"/>
    <property type="project" value="UniProtKB-KW"/>
</dbReference>
<evidence type="ECO:0000256" key="8">
    <source>
        <dbReference type="ARBA" id="ARBA00022840"/>
    </source>
</evidence>
<dbReference type="GO" id="GO:0004674">
    <property type="term" value="F:protein serine/threonine kinase activity"/>
    <property type="evidence" value="ECO:0007669"/>
    <property type="project" value="UniProtKB-KW"/>
</dbReference>
<dbReference type="FunFam" id="3.30.1010.10:FF:000023">
    <property type="entry name" value="Serine/threonine-protein kinase ATM"/>
    <property type="match status" value="1"/>
</dbReference>
<dbReference type="InterPro" id="IPR021668">
    <property type="entry name" value="TAN"/>
</dbReference>
<reference evidence="18 19" key="3">
    <citation type="submission" date="2016-03" db="EMBL/GenBank/DDBJ databases">
        <title>EvidentialGene: Evidence-directed Construction of Genes on Genomes.</title>
        <authorList>
            <person name="Gilbert D.G."/>
            <person name="Choi J.-H."/>
            <person name="Mockaitis K."/>
            <person name="Colbourne J."/>
            <person name="Pfrender M."/>
        </authorList>
    </citation>
    <scope>NUCLEOTIDE SEQUENCE [LARGE SCALE GENOMIC DNA]</scope>
    <source>
        <strain evidence="18 19">Xinb3</strain>
        <tissue evidence="18">Complete organism</tissue>
    </source>
</reference>
<accession>A0A0P4ZQ81</accession>
<keyword evidence="3 13" id="KW-0723">Serine/threonine-protein kinase</keyword>
<evidence type="ECO:0000256" key="3">
    <source>
        <dbReference type="ARBA" id="ARBA00022527"/>
    </source>
</evidence>
<dbReference type="Gene3D" id="3.30.1010.10">
    <property type="entry name" value="Phosphatidylinositol 3-kinase Catalytic Subunit, Chain A, domain 4"/>
    <property type="match status" value="1"/>
</dbReference>
<sequence length="2957" mass="334948">MGDTEISSIIEASRGMGSEKITERRKNAETINRLLGNQNYIAILDGNTDTSHGFTWNDIFHAAVTYMSKEVDKFKQDEAKGVGISQTQKTLRENQLQLSANCLLNVIVLASERKPRLDVEAVLHHCLTALKDPFMLEKFGRDHLTVLNREILSRRGYWSKLKPNAWLSIFLISLKILRSQLPNNVTYVSLANLLNYVMCHGTLQSDISLKVRKKLQFFVDNLNNKTVLQKEHFLVKIWIDSAIQLAFAVGWEDRFLLCKLTEATLNTILDLCHDHLEDIDLIVQYSLLAVIAHHPCGIETNEIGFMVAGNADDWLRTMRRLHSLIDFIIKTNRQRNKTAEKKVFDLEQNTVTLAVRVARQIFSLPDFSMDVTRMGIMDETSTSQVSGPSTKKKRLMSGLSELIDRLRTMGATNESIPLLQITTHFVAVYPEFSQTHEMKELLNYVADVTHDCRQNEMMSHCFKLFRIVCIALFEQRPDSKELIQSSLQLDNVAKLWESAFKCVVAHQCHKESFLLMATLLLYRLPSVPMARQITQLLARPGGSIPCDRHSMLCLAAFLHRYILPDHSFIRPLEVNFKSSSSLIWNAWGDPVGDRSIRLMLTEWLLNCRGKEYDSTADLHFGLLAALAMKQPIVQRKAICSQLSQLATQTQFDSECHRLESKFRFIEFLNGDQSVLAQTPNSSTLRPLTNYPMSSTVLEEQNGLIVDLLIRMALHIENYKKIVSDLLSALDDAILLLSLVRNFVLSGLASDTSQLRENAVLLVKSIFALILSEETIYSRRCLQTFTAMFSTESNGQLGEDFLRSIVWDLCFGKLVSVSSRTEPKDDTFGEIRRGGASHPSIPLADQTQEEKKTSLFDPCLLTDHEAWHVELYRLLAIVSSPTDPSEAVRQVYCTMKTDLLRALANAGTDPASYYHLQLSICLLQAYCRAPLQALDAVLVMDMVDLLSGLGHQFIYDYEAASTVLRLLPIITPHVSNVGCSSSKAKIVSLFLRFQTDIQEDMFGPPVEEAFYQCLASLPPTANWLKWGAGTIELTDSISPICIEALAGLGRPFNSTAMATSLALHQLFDYGDTVSTSWQDSLLAALSSTVVTKEFIKVDEQRDVAIRSASVLQLLCSVIVKSPWAEKTVLVMMLRFTRYHSVETDTLQRALELAARQLNLDYHGWLESRLEFLLDRWLDNEELEHFPFGIYHTRSISSSLIDFVEKNKEVVVPIMFLKKETQKMAHLAQLMSVDVADLVCQHLAAIMAKILPLLSEAKLKGPEVPVTLNRFAQTKYQEIQQLVLDRSRISQSLKSNLLELTSRLFCGVHDASVSAQLFGPEIILPLTGSFRFEKYAVIDAIRHFSPDVIADINTEPFENFVLWTATHPWEVHTLLVELFVAFETGCRLTDKQQALVNLSVASDLLVSSMEENQQSMLLYVFYSIVHRMGHIIRKEETDETLRRGALVIVKGLIVKIIKTCQHIVTQLVVTIVGFITPLAKASNGLQWLALDILELLIVEHGDKLENSTDQLSPFPNLPQFARLSRALENKRQNRSRSLEEEIVVFLGLVTQLGYDDIPVESVENLAKLLAKRKKELTELYAKLETGNDSSSDCIRSTIHRLVCSLIQLGKTKPNLTEAVAVALGELGPADLTTLILQPDTPVPDTTTVQGQMEHHAQNHSTLQLAVTVFPMLVRYLFTGESIQLLSLSGQVMLAAMDSVEGQQFVLLANKYSWPSRDLILPFRIKAQKDKKSLFVDMQYFDNNVDDSLLWTQAGHSSWLVRLTCTLISAFSPPNFYATLLPVCRLQPEFCSALLPFVVRAMLTSGEQRIQSVISTHINAVLDPSNNMAESSVKTILQIVQHLRSQKGEKKTDSPWERNFRLSLNYLDAARAAQSCKAYFSTIMYAEIWLDRLNTTGHSEPLKDAGDSGYRKMQPVQDLLFEAYTCTGEPDGRTGFQSLPDIRRYEQESDWFRALEFYDSQASYTDPEDQQTMKLSALSRCGLYRTLSDVTCNQDNPAIREYQYECAWRLSNWDQRHEAEKEEKAGFQQLLFNSLVALKQGDQSELIHNLSQSRSHVIDQLRKAGSLESCRIIYPALTLLRLVCDVEDISQSDKQLTVLKEKWTQDRLTVNDFSYVEPSLTLRAVMLKELLPRSTETTTALVDTLLDTCQKARQYGNYPVAGRCLTQLSTLTARNKDLQMKFHLEKALTEWQRKDGDQALNTLRSLAATLEGDAIPHPIYPRVLNLLGQWLHETRSENPRQILSLYFRKSLDAAVAAQTRHKWSGFEGKENPSAYNVSEARQILATYADSLYKDLQSYIESRDFETQQKLAKIRQGQAAELKKLKANATEGNKNEVRRANLFMTNETTNDMCEFDTLFKERESYLLEAVENYLIGIRQETGGENKNISFDVRISRLISLWFDNRANGNLTELMTKWVAQIPSYHFIPVLPQLAARLVSKPNPQLYHDDFPKLLQNLMEKCAVEHPHHTLPVILALAMTNKDKEIEEGSRSANHQPDEDRVTAAKKLLQKVEKRPEIGNLCRKLEQLHLSLIQLANKEVNPKDRSLEALRLPSELRDIKNMEDVVIPTFPLAVNPNGVYQKDQVVGIVSFDPTFMLVGGINAPKKMACLGTDGKTRPMLLKGKDDLRQDAVMQQVFSTMNLFLERDEQARRRKLNIRKYKVVPLSRRSGLLEWCEGTNPIGCYLMGKDGKSGAHSRYAKPGDLGTEEARKEMANLSNIKNSDQRFQRFQEICARFPPVFRHFFLEQYSTPSIWFEKRTTYTRSAAASSMVGYILGLGDRHLQNILIDEHTAELIHIDLGIAFDQGTVLPIPETVPFRLTRDIVDAMGVMGVEGIFRRCCEFTMEVMRKQQDSILTLLEVLLYDPLYVWTVTPQKAAALQQKQRNLSKRRDSSAIGTLPEEGSVDTEINESAKRTLVRLSQKLRGVEKGTPLSVRGQVNLLIQQAKDPANLYRIFHGWRPQA</sequence>
<keyword evidence="5 13" id="KW-0547">Nucleotide-binding</keyword>
<dbReference type="InterPro" id="IPR003152">
    <property type="entry name" value="FATC_dom"/>
</dbReference>
<comment type="catalytic activity">
    <reaction evidence="11 13">
        <text>L-threonyl-[protein] + ATP = O-phospho-L-threonyl-[protein] + ADP + H(+)</text>
        <dbReference type="Rhea" id="RHEA:46608"/>
        <dbReference type="Rhea" id="RHEA-COMP:11060"/>
        <dbReference type="Rhea" id="RHEA-COMP:11605"/>
        <dbReference type="ChEBI" id="CHEBI:15378"/>
        <dbReference type="ChEBI" id="CHEBI:30013"/>
        <dbReference type="ChEBI" id="CHEBI:30616"/>
        <dbReference type="ChEBI" id="CHEBI:61977"/>
        <dbReference type="ChEBI" id="CHEBI:456216"/>
        <dbReference type="EC" id="2.7.11.1"/>
    </reaction>
</comment>
<dbReference type="InterPro" id="IPR000403">
    <property type="entry name" value="PI3/4_kinase_cat_dom"/>
</dbReference>
<evidence type="ECO:0000313" key="19">
    <source>
        <dbReference type="Proteomes" id="UP000076858"/>
    </source>
</evidence>
<comment type="similarity">
    <text evidence="2 13">Belongs to the PI3/PI4-kinase family. ATM subfamily.</text>
</comment>
<dbReference type="GO" id="GO:0006281">
    <property type="term" value="P:DNA repair"/>
    <property type="evidence" value="ECO:0007669"/>
    <property type="project" value="InterPro"/>
</dbReference>
<dbReference type="Gene3D" id="1.10.1070.11">
    <property type="entry name" value="Phosphatidylinositol 3-/4-kinase, catalytic domain"/>
    <property type="match status" value="1"/>
</dbReference>
<dbReference type="InterPro" id="IPR014009">
    <property type="entry name" value="PIK_FAT"/>
</dbReference>
<dbReference type="PROSITE" id="PS51190">
    <property type="entry name" value="FATC"/>
    <property type="match status" value="1"/>
</dbReference>
<keyword evidence="8 13" id="KW-0067">ATP-binding</keyword>
<dbReference type="InterPro" id="IPR036940">
    <property type="entry name" value="PI3/4_kinase_cat_sf"/>
</dbReference>
<feature type="domain" description="PI3K/PI4K catalytic" evidence="14">
    <location>
        <begin position="2586"/>
        <end position="2907"/>
    </location>
</feature>
<evidence type="ECO:0000256" key="12">
    <source>
        <dbReference type="ARBA" id="ARBA00048679"/>
    </source>
</evidence>
<dbReference type="Pfam" id="PF02259">
    <property type="entry name" value="FAT"/>
    <property type="match status" value="1"/>
</dbReference>
<keyword evidence="7 13" id="KW-0418">Kinase</keyword>
<evidence type="ECO:0000256" key="5">
    <source>
        <dbReference type="ARBA" id="ARBA00022741"/>
    </source>
</evidence>
<dbReference type="PROSITE" id="PS50290">
    <property type="entry name" value="PI3_4_KINASE_3"/>
    <property type="match status" value="1"/>
</dbReference>
<evidence type="ECO:0000256" key="6">
    <source>
        <dbReference type="ARBA" id="ARBA00022763"/>
    </source>
</evidence>
<dbReference type="Proteomes" id="UP000076858">
    <property type="component" value="Unassembled WGS sequence"/>
</dbReference>
<dbReference type="Pfam" id="PF00454">
    <property type="entry name" value="PI3_PI4_kinase"/>
    <property type="match status" value="1"/>
</dbReference>
<organism evidence="17">
    <name type="scientific">Daphnia magna</name>
    <dbReference type="NCBI Taxonomy" id="35525"/>
    <lineage>
        <taxon>Eukaryota</taxon>
        <taxon>Metazoa</taxon>
        <taxon>Ecdysozoa</taxon>
        <taxon>Arthropoda</taxon>
        <taxon>Crustacea</taxon>
        <taxon>Branchiopoda</taxon>
        <taxon>Diplostraca</taxon>
        <taxon>Cladocera</taxon>
        <taxon>Anomopoda</taxon>
        <taxon>Daphniidae</taxon>
        <taxon>Daphnia</taxon>
    </lineage>
</organism>
<dbReference type="Pfam" id="PF02260">
    <property type="entry name" value="FATC"/>
    <property type="match status" value="1"/>
</dbReference>
<keyword evidence="4 13" id="KW-0808">Transferase</keyword>
<dbReference type="InterPro" id="IPR003151">
    <property type="entry name" value="PIK-rel_kinase_FAT"/>
</dbReference>
<reference evidence="17" key="2">
    <citation type="submission" date="2015-10" db="EMBL/GenBank/DDBJ databases">
        <authorList>
            <person name="Gilbert D.G."/>
        </authorList>
    </citation>
    <scope>NUCLEOTIDE SEQUENCE</scope>
</reference>
<evidence type="ECO:0000313" key="18">
    <source>
        <dbReference type="EMBL" id="KZS12217.1"/>
    </source>
</evidence>
<dbReference type="PROSITE" id="PS51189">
    <property type="entry name" value="FAT"/>
    <property type="match status" value="1"/>
</dbReference>
<dbReference type="InterPro" id="IPR038980">
    <property type="entry name" value="ATM_plant"/>
</dbReference>
<evidence type="ECO:0000256" key="10">
    <source>
        <dbReference type="ARBA" id="ARBA00023306"/>
    </source>
</evidence>
<evidence type="ECO:0000259" key="15">
    <source>
        <dbReference type="PROSITE" id="PS51189"/>
    </source>
</evidence>
<dbReference type="OrthoDB" id="381190at2759"/>
<dbReference type="EMBL" id="LRGB01001361">
    <property type="protein sequence ID" value="KZS12217.1"/>
    <property type="molecule type" value="Genomic_DNA"/>
</dbReference>
<keyword evidence="6 13" id="KW-0227">DNA damage</keyword>
<gene>
    <name evidence="18" type="ORF">APZ42_022277</name>
</gene>
<dbReference type="CDD" id="cd05171">
    <property type="entry name" value="PIKKc_ATM"/>
    <property type="match status" value="1"/>
</dbReference>
<dbReference type="GO" id="GO:0005634">
    <property type="term" value="C:nucleus"/>
    <property type="evidence" value="ECO:0007669"/>
    <property type="project" value="UniProtKB-SubCell"/>
</dbReference>
<dbReference type="SMART" id="SM01342">
    <property type="entry name" value="TAN"/>
    <property type="match status" value="1"/>
</dbReference>
<evidence type="ECO:0000256" key="7">
    <source>
        <dbReference type="ARBA" id="ARBA00022777"/>
    </source>
</evidence>
<dbReference type="EMBL" id="GDIP01210307">
    <property type="protein sequence ID" value="JAJ13095.1"/>
    <property type="molecule type" value="Transcribed_RNA"/>
</dbReference>
<dbReference type="InterPro" id="IPR018936">
    <property type="entry name" value="PI3/4_kinase_CS"/>
</dbReference>
<feature type="domain" description="FAT" evidence="15">
    <location>
        <begin position="1865"/>
        <end position="2475"/>
    </location>
</feature>
<keyword evidence="10" id="KW-0131">Cell cycle</keyword>
<evidence type="ECO:0000256" key="2">
    <source>
        <dbReference type="ARBA" id="ARBA00010769"/>
    </source>
</evidence>
<dbReference type="STRING" id="35525.A0A0P4ZQ81"/>
<feature type="domain" description="FATC" evidence="16">
    <location>
        <begin position="2925"/>
        <end position="2957"/>
    </location>
</feature>
<dbReference type="SMART" id="SM01343">
    <property type="entry name" value="FATC"/>
    <property type="match status" value="1"/>
</dbReference>
<dbReference type="SUPFAM" id="SSF56112">
    <property type="entry name" value="Protein kinase-like (PK-like)"/>
    <property type="match status" value="1"/>
</dbReference>
<dbReference type="PANTHER" id="PTHR37079">
    <property type="entry name" value="SERINE/THREONINE-PROTEIN KINASE ATM"/>
    <property type="match status" value="1"/>
</dbReference>
<comment type="catalytic activity">
    <reaction evidence="12">
        <text>L-seryl-[protein] + ATP = O-phospho-L-seryl-[protein] + ADP + H(+)</text>
        <dbReference type="Rhea" id="RHEA:17989"/>
        <dbReference type="Rhea" id="RHEA-COMP:9863"/>
        <dbReference type="Rhea" id="RHEA-COMP:11604"/>
        <dbReference type="ChEBI" id="CHEBI:15378"/>
        <dbReference type="ChEBI" id="CHEBI:29999"/>
        <dbReference type="ChEBI" id="CHEBI:30616"/>
        <dbReference type="ChEBI" id="CHEBI:83421"/>
        <dbReference type="ChEBI" id="CHEBI:456216"/>
        <dbReference type="EC" id="2.7.11.1"/>
    </reaction>
</comment>
<name>A0A0P4ZQ81_9CRUS</name>